<evidence type="ECO:0000313" key="3">
    <source>
        <dbReference type="Proteomes" id="UP000177053"/>
    </source>
</evidence>
<feature type="region of interest" description="Disordered" evidence="1">
    <location>
        <begin position="108"/>
        <end position="132"/>
    </location>
</feature>
<name>A0A1F7XBD3_9BACT</name>
<dbReference type="AlphaFoldDB" id="A0A1F7XBD3"/>
<organism evidence="2 3">
    <name type="scientific">Candidatus Woesebacteria bacterium RBG_16_34_12</name>
    <dbReference type="NCBI Taxonomy" id="1802480"/>
    <lineage>
        <taxon>Bacteria</taxon>
        <taxon>Candidatus Woeseibacteriota</taxon>
    </lineage>
</organism>
<feature type="compositionally biased region" description="Basic residues" evidence="1">
    <location>
        <begin position="112"/>
        <end position="126"/>
    </location>
</feature>
<dbReference type="Proteomes" id="UP000177053">
    <property type="component" value="Unassembled WGS sequence"/>
</dbReference>
<evidence type="ECO:0000313" key="2">
    <source>
        <dbReference type="EMBL" id="OGM12069.1"/>
    </source>
</evidence>
<accession>A0A1F7XBD3</accession>
<dbReference type="EMBL" id="MGFS01000003">
    <property type="protein sequence ID" value="OGM12069.1"/>
    <property type="molecule type" value="Genomic_DNA"/>
</dbReference>
<comment type="caution">
    <text evidence="2">The sequence shown here is derived from an EMBL/GenBank/DDBJ whole genome shotgun (WGS) entry which is preliminary data.</text>
</comment>
<reference evidence="2 3" key="1">
    <citation type="journal article" date="2016" name="Nat. Commun.">
        <title>Thousands of microbial genomes shed light on interconnected biogeochemical processes in an aquifer system.</title>
        <authorList>
            <person name="Anantharaman K."/>
            <person name="Brown C.T."/>
            <person name="Hug L.A."/>
            <person name="Sharon I."/>
            <person name="Castelle C.J."/>
            <person name="Probst A.J."/>
            <person name="Thomas B.C."/>
            <person name="Singh A."/>
            <person name="Wilkins M.J."/>
            <person name="Karaoz U."/>
            <person name="Brodie E.L."/>
            <person name="Williams K.H."/>
            <person name="Hubbard S.S."/>
            <person name="Banfield J.F."/>
        </authorList>
    </citation>
    <scope>NUCLEOTIDE SEQUENCE [LARGE SCALE GENOMIC DNA]</scope>
</reference>
<sequence>MKRRKEGEPELSNQELEKEAHRLYEKALDVVICLPGFGRALSKTVGTGQLLDVENQTVEFESGNYRCVLKTGAESKELFIAKNDGFEFELVKITPTLVGYSRLPATLDRSQRGRMRKSQGKSKRSIKSHENTAEVVREVDEFISGLSPR</sequence>
<gene>
    <name evidence="2" type="ORF">A2Z22_03165</name>
</gene>
<proteinExistence type="predicted"/>
<protein>
    <submittedName>
        <fullName evidence="2">Uncharacterized protein</fullName>
    </submittedName>
</protein>
<evidence type="ECO:0000256" key="1">
    <source>
        <dbReference type="SAM" id="MobiDB-lite"/>
    </source>
</evidence>